<accession>A0A7J6GA92</accession>
<dbReference type="InterPro" id="IPR032675">
    <property type="entry name" value="LRR_dom_sf"/>
</dbReference>
<evidence type="ECO:0008006" key="6">
    <source>
        <dbReference type="Google" id="ProtNLM"/>
    </source>
</evidence>
<dbReference type="SUPFAM" id="SSF52047">
    <property type="entry name" value="RNI-like"/>
    <property type="match status" value="1"/>
</dbReference>
<dbReference type="Pfam" id="PF00646">
    <property type="entry name" value="F-box"/>
    <property type="match status" value="1"/>
</dbReference>
<dbReference type="SUPFAM" id="SSF81383">
    <property type="entry name" value="F-box domain"/>
    <property type="match status" value="1"/>
</dbReference>
<evidence type="ECO:0000259" key="1">
    <source>
        <dbReference type="Pfam" id="PF00646"/>
    </source>
</evidence>
<evidence type="ECO:0000259" key="3">
    <source>
        <dbReference type="Pfam" id="PF24758"/>
    </source>
</evidence>
<dbReference type="InterPro" id="IPR001810">
    <property type="entry name" value="F-box_dom"/>
</dbReference>
<dbReference type="Proteomes" id="UP000525078">
    <property type="component" value="Unassembled WGS sequence"/>
</dbReference>
<evidence type="ECO:0000313" key="5">
    <source>
        <dbReference type="Proteomes" id="UP000525078"/>
    </source>
</evidence>
<evidence type="ECO:0000259" key="2">
    <source>
        <dbReference type="Pfam" id="PF23622"/>
    </source>
</evidence>
<gene>
    <name evidence="4" type="ORF">F8388_022096</name>
</gene>
<dbReference type="AlphaFoldDB" id="A0A7J6GA92"/>
<feature type="domain" description="At1g61320/AtMIF1 LRR" evidence="2">
    <location>
        <begin position="254"/>
        <end position="449"/>
    </location>
</feature>
<dbReference type="Gene3D" id="3.80.10.10">
    <property type="entry name" value="Ribonuclease Inhibitor"/>
    <property type="match status" value="2"/>
</dbReference>
<comment type="caution">
    <text evidence="4">The sequence shown here is derived from an EMBL/GenBank/DDBJ whole genome shotgun (WGS) entry which is preliminary data.</text>
</comment>
<protein>
    <recommendedName>
        <fullName evidence="6">F-box domain-containing protein</fullName>
    </recommendedName>
</protein>
<feature type="domain" description="F-box" evidence="1">
    <location>
        <begin position="10"/>
        <end position="45"/>
    </location>
</feature>
<feature type="domain" description="F-box/LRR-repeat protein 15/At3g58940/PEG3-like LRR" evidence="3">
    <location>
        <begin position="110"/>
        <end position="242"/>
    </location>
</feature>
<dbReference type="InterPro" id="IPR053772">
    <property type="entry name" value="At1g61320/At1g61330-like"/>
</dbReference>
<dbReference type="Pfam" id="PF23622">
    <property type="entry name" value="LRR_At1g61320_AtMIF1"/>
    <property type="match status" value="1"/>
</dbReference>
<dbReference type="Pfam" id="PF24758">
    <property type="entry name" value="LRR_At5g56370"/>
    <property type="match status" value="1"/>
</dbReference>
<sequence>MNQSSPSSYLPEPVIQSILKLLSPKYAIRASLTSKLWRSAWITSPVFEFEEKSLPFKQADFYDYARRCLAVWSDHCDDRVNMEKLSVYSDVGTDGIFFPRFVELVSIATNRNVKIIELHNCSEDYHSHTILSTDSLWSLISDCKSLDVLSLKSFQLSLAITLPVFSSVKKLELSVVGIDNSSLRYLLSCLPLLEEFVVGFCFDFTELRVSSPKLKSMELSICDDDIPQNVFIDSVNLQSFTYNKAFNAQGLLRFSNCKLLKTLQIERTKISTGNAFDEYLSQIPFLENLKLKSCQINEGVTVQISHSNLKSLVVSGCFRLCKVECNTPNLRYFKYSGGILKLFKFKYCSGLLNAKLELYTGSFDGTEWFWFIRLRNFLEIFRDCEVLSMAVHLEGFPEELRNYDMLPDPFYELKHLKITNSMFPISQQANFFNAFVELFPCVETFSLKAFDCELTIKYDEDRDFNLSWIPFIRASTSDEYDKNFEEMKECIDTIVNLLNWTEENYSEEENCADEYSEMDSRTYKFSF</sequence>
<dbReference type="PANTHER" id="PTHR34145:SF28">
    <property type="entry name" value="F-BOX DOMAIN-CONTAINING PROTEIN"/>
    <property type="match status" value="1"/>
</dbReference>
<dbReference type="InterPro" id="IPR055411">
    <property type="entry name" value="LRR_FXL15/At3g58940/PEG3-like"/>
</dbReference>
<reference evidence="4 5" key="1">
    <citation type="journal article" date="2020" name="bioRxiv">
        <title>Sequence and annotation of 42 cannabis genomes reveals extensive copy number variation in cannabinoid synthesis and pathogen resistance genes.</title>
        <authorList>
            <person name="Mckernan K.J."/>
            <person name="Helbert Y."/>
            <person name="Kane L.T."/>
            <person name="Ebling H."/>
            <person name="Zhang L."/>
            <person name="Liu B."/>
            <person name="Eaton Z."/>
            <person name="Mclaughlin S."/>
            <person name="Kingan S."/>
            <person name="Baybayan P."/>
            <person name="Concepcion G."/>
            <person name="Jordan M."/>
            <person name="Riva A."/>
            <person name="Barbazuk W."/>
            <person name="Harkins T."/>
        </authorList>
    </citation>
    <scope>NUCLEOTIDE SEQUENCE [LARGE SCALE GENOMIC DNA]</scope>
    <source>
        <strain evidence="5">cv. Jamaican Lion 4</strain>
        <tissue evidence="4">Leaf</tissue>
    </source>
</reference>
<proteinExistence type="predicted"/>
<name>A0A7J6GA92_CANSA</name>
<dbReference type="PANTHER" id="PTHR34145">
    <property type="entry name" value="OS02G0105600 PROTEIN"/>
    <property type="match status" value="1"/>
</dbReference>
<dbReference type="InterPro" id="IPR055357">
    <property type="entry name" value="LRR_At1g61320_AtMIF1"/>
</dbReference>
<dbReference type="InterPro" id="IPR036047">
    <property type="entry name" value="F-box-like_dom_sf"/>
</dbReference>
<dbReference type="EMBL" id="JAATIP010000070">
    <property type="protein sequence ID" value="KAF4379009.1"/>
    <property type="molecule type" value="Genomic_DNA"/>
</dbReference>
<organism evidence="4 5">
    <name type="scientific">Cannabis sativa</name>
    <name type="common">Hemp</name>
    <name type="synonym">Marijuana</name>
    <dbReference type="NCBI Taxonomy" id="3483"/>
    <lineage>
        <taxon>Eukaryota</taxon>
        <taxon>Viridiplantae</taxon>
        <taxon>Streptophyta</taxon>
        <taxon>Embryophyta</taxon>
        <taxon>Tracheophyta</taxon>
        <taxon>Spermatophyta</taxon>
        <taxon>Magnoliopsida</taxon>
        <taxon>eudicotyledons</taxon>
        <taxon>Gunneridae</taxon>
        <taxon>Pentapetalae</taxon>
        <taxon>rosids</taxon>
        <taxon>fabids</taxon>
        <taxon>Rosales</taxon>
        <taxon>Cannabaceae</taxon>
        <taxon>Cannabis</taxon>
    </lineage>
</organism>
<evidence type="ECO:0000313" key="4">
    <source>
        <dbReference type="EMBL" id="KAF4379009.1"/>
    </source>
</evidence>